<name>A0A3Q0KZW3_VIBVU</name>
<dbReference type="KEGG" id="vvu:VV2_1210"/>
<evidence type="ECO:0000313" key="2">
    <source>
        <dbReference type="Proteomes" id="UP000002275"/>
    </source>
</evidence>
<protein>
    <submittedName>
        <fullName evidence="1">Uncharacterized protein</fullName>
    </submittedName>
</protein>
<dbReference type="Proteomes" id="UP000002275">
    <property type="component" value="Chromosome II"/>
</dbReference>
<gene>
    <name evidence="1" type="ordered locus">VV2_1210</name>
</gene>
<reference evidence="1 2" key="3">
    <citation type="journal article" date="2011" name="Mol. Syst. Biol.">
        <title>Integrative genome-scale metabolic analysis of Vibrio vulnificus for drug targeting and discovery.</title>
        <authorList>
            <person name="Kim H.U."/>
            <person name="Kim S.Y."/>
            <person name="Jeong H."/>
            <person name="Kim T.Y."/>
            <person name="Kim J.J."/>
            <person name="Choy H.E."/>
            <person name="Yi K.Y."/>
            <person name="Rhee J.H."/>
            <person name="Lee S.Y."/>
        </authorList>
    </citation>
    <scope>NUCLEOTIDE SEQUENCE [LARGE SCALE GENOMIC DNA]</scope>
    <source>
        <strain evidence="1 2">CMCP6</strain>
    </source>
</reference>
<dbReference type="RefSeq" id="WP_011082102.1">
    <property type="nucleotide sequence ID" value="NC_004460.2"/>
</dbReference>
<evidence type="ECO:0000313" key="1">
    <source>
        <dbReference type="EMBL" id="AAO08107.1"/>
    </source>
</evidence>
<reference evidence="1 2" key="2">
    <citation type="journal article" date="2003" name="Infect. Immun.">
        <title>Characterization and pathogenic significance of Vibrio vulnificus antigens preferentially expressed in septicemic patients.</title>
        <authorList>
            <person name="Kim Y.R."/>
            <person name="Lee S.E."/>
            <person name="Kim C.M."/>
            <person name="Kim S.Y."/>
            <person name="Shin E.K."/>
            <person name="Shin D.H."/>
            <person name="Chung S.S."/>
            <person name="Choy H.E."/>
            <person name="Progulske-Fox A."/>
            <person name="Hillman J.D."/>
            <person name="Handfield M."/>
            <person name="Rhee J.H."/>
        </authorList>
    </citation>
    <scope>NUCLEOTIDE SEQUENCE [LARGE SCALE GENOMIC DNA]</scope>
    <source>
        <strain evidence="1 2">CMCP6</strain>
    </source>
</reference>
<sequence length="272" mass="31174">MYLNTEFESFSALINKCWAQHEQDPQYVASLLETVLSNESESDHLAAAMGCFVHTCVAHLREAQRAQRLFDRRDGVFDTSTMTIWRGVLLYFTDPERLPSYLASRPNDEQALIRGRIANELVALAQMEEAILLLQQAASFAAPSQVVLHRILAIASNNLACQLEEQAQRTEQEKHAMLWAARQALDSWKIAGGWKEEERAEYRFAKSYLAAGDASSALGHATRCLNICQREKDDFELFYAYELLAHVYYHLAEERKHGLDSELAQYCEYRWM</sequence>
<dbReference type="AlphaFoldDB" id="A0A3Q0KZW3"/>
<dbReference type="Gene3D" id="1.25.40.10">
    <property type="entry name" value="Tetratricopeptide repeat domain"/>
    <property type="match status" value="1"/>
</dbReference>
<dbReference type="EMBL" id="AE016796">
    <property type="protein sequence ID" value="AAO08107.1"/>
    <property type="molecule type" value="Genomic_DNA"/>
</dbReference>
<organism evidence="1 2">
    <name type="scientific">Vibrio vulnificus (strain CMCP6)</name>
    <dbReference type="NCBI Taxonomy" id="216895"/>
    <lineage>
        <taxon>Bacteria</taxon>
        <taxon>Pseudomonadati</taxon>
        <taxon>Pseudomonadota</taxon>
        <taxon>Gammaproteobacteria</taxon>
        <taxon>Vibrionales</taxon>
        <taxon>Vibrionaceae</taxon>
        <taxon>Vibrio</taxon>
    </lineage>
</organism>
<proteinExistence type="predicted"/>
<accession>A0A3Q0KZW3</accession>
<reference evidence="2" key="1">
    <citation type="submission" date="2002-12" db="EMBL/GenBank/DDBJ databases">
        <title>Complete genome sequence of Vibrio vulnificus CMCP6.</title>
        <authorList>
            <person name="Rhee J.H."/>
            <person name="Kim S.Y."/>
            <person name="Chung S.S."/>
            <person name="Kim J.J."/>
            <person name="Moon Y.H."/>
            <person name="Jeong H."/>
            <person name="Choy H.E."/>
        </authorList>
    </citation>
    <scope>NUCLEOTIDE SEQUENCE [LARGE SCALE GENOMIC DNA]</scope>
    <source>
        <strain evidence="2">CMCP6</strain>
    </source>
</reference>
<dbReference type="InterPro" id="IPR011990">
    <property type="entry name" value="TPR-like_helical_dom_sf"/>
</dbReference>